<evidence type="ECO:0000259" key="4">
    <source>
        <dbReference type="PROSITE" id="PS50949"/>
    </source>
</evidence>
<dbReference type="PANTHER" id="PTHR43537:SF39">
    <property type="entry name" value="HTH-TYPE TRANSCRIPTIONAL REGULATOR MCBR"/>
    <property type="match status" value="1"/>
</dbReference>
<evidence type="ECO:0000256" key="3">
    <source>
        <dbReference type="ARBA" id="ARBA00023163"/>
    </source>
</evidence>
<accession>A0A327JUR4</accession>
<evidence type="ECO:0000313" key="5">
    <source>
        <dbReference type="EMBL" id="RAI29276.1"/>
    </source>
</evidence>
<name>A0A327JUR4_9HYPH</name>
<dbReference type="AlphaFoldDB" id="A0A327JUR4"/>
<sequence length="250" mass="28087">MIYDANDFPRTTFREAKTGMSSTLESFRPVERKETLGTLVREQLRSAIMAGQFMPGEKLTIRAVAKALDVSLTPAREALFNLVAEGALETQPNGTVCVPEMDENRLIEITKIRINLEGLAAREAAPRLSPELVTKLEDTNEKLIEADEARDYTALRTLNWQFHFAIYEAAEMPLLSRMIESCWLMIGSYLNVLYPDYGQVNVGIDIHREIIKAVKARDAEKLEATIALDIRTAGDWLAEMIRKRAVNGAD</sequence>
<dbReference type="SMART" id="SM00345">
    <property type="entry name" value="HTH_GNTR"/>
    <property type="match status" value="1"/>
</dbReference>
<dbReference type="GO" id="GO:0003677">
    <property type="term" value="F:DNA binding"/>
    <property type="evidence" value="ECO:0007669"/>
    <property type="project" value="UniProtKB-KW"/>
</dbReference>
<dbReference type="SUPFAM" id="SSF48008">
    <property type="entry name" value="GntR ligand-binding domain-like"/>
    <property type="match status" value="1"/>
</dbReference>
<reference evidence="5 6" key="1">
    <citation type="submission" date="2017-07" db="EMBL/GenBank/DDBJ databases">
        <title>Draft Genome Sequences of Select Purple Nonsulfur Bacteria.</title>
        <authorList>
            <person name="Lasarre B."/>
            <person name="Mckinlay J.B."/>
        </authorList>
    </citation>
    <scope>NUCLEOTIDE SEQUENCE [LARGE SCALE GENOMIC DNA]</scope>
    <source>
        <strain evidence="5 6">DSM 11290</strain>
    </source>
</reference>
<evidence type="ECO:0000313" key="6">
    <source>
        <dbReference type="Proteomes" id="UP000249299"/>
    </source>
</evidence>
<organism evidence="5 6">
    <name type="scientific">Rhodobium orientis</name>
    <dbReference type="NCBI Taxonomy" id="34017"/>
    <lineage>
        <taxon>Bacteria</taxon>
        <taxon>Pseudomonadati</taxon>
        <taxon>Pseudomonadota</taxon>
        <taxon>Alphaproteobacteria</taxon>
        <taxon>Hyphomicrobiales</taxon>
        <taxon>Rhodobiaceae</taxon>
        <taxon>Rhodobium</taxon>
    </lineage>
</organism>
<dbReference type="InterPro" id="IPR008920">
    <property type="entry name" value="TF_FadR/GntR_C"/>
</dbReference>
<keyword evidence="1" id="KW-0805">Transcription regulation</keyword>
<dbReference type="Proteomes" id="UP000249299">
    <property type="component" value="Unassembled WGS sequence"/>
</dbReference>
<dbReference type="Gene3D" id="1.20.120.530">
    <property type="entry name" value="GntR ligand-binding domain-like"/>
    <property type="match status" value="1"/>
</dbReference>
<gene>
    <name evidence="5" type="ORF">CH339_03040</name>
</gene>
<dbReference type="Pfam" id="PF00392">
    <property type="entry name" value="GntR"/>
    <property type="match status" value="1"/>
</dbReference>
<evidence type="ECO:0000256" key="2">
    <source>
        <dbReference type="ARBA" id="ARBA00023125"/>
    </source>
</evidence>
<dbReference type="EMBL" id="NPEV01000004">
    <property type="protein sequence ID" value="RAI29276.1"/>
    <property type="molecule type" value="Genomic_DNA"/>
</dbReference>
<feature type="domain" description="HTH gntR-type" evidence="4">
    <location>
        <begin position="34"/>
        <end position="101"/>
    </location>
</feature>
<dbReference type="InterPro" id="IPR000524">
    <property type="entry name" value="Tscrpt_reg_HTH_GntR"/>
</dbReference>
<proteinExistence type="predicted"/>
<dbReference type="InterPro" id="IPR036388">
    <property type="entry name" value="WH-like_DNA-bd_sf"/>
</dbReference>
<dbReference type="Pfam" id="PF07729">
    <property type="entry name" value="FCD"/>
    <property type="match status" value="1"/>
</dbReference>
<dbReference type="PANTHER" id="PTHR43537">
    <property type="entry name" value="TRANSCRIPTIONAL REGULATOR, GNTR FAMILY"/>
    <property type="match status" value="1"/>
</dbReference>
<dbReference type="PROSITE" id="PS50949">
    <property type="entry name" value="HTH_GNTR"/>
    <property type="match status" value="1"/>
</dbReference>
<keyword evidence="3" id="KW-0804">Transcription</keyword>
<dbReference type="InterPro" id="IPR011711">
    <property type="entry name" value="GntR_C"/>
</dbReference>
<evidence type="ECO:0000256" key="1">
    <source>
        <dbReference type="ARBA" id="ARBA00023015"/>
    </source>
</evidence>
<dbReference type="SUPFAM" id="SSF46785">
    <property type="entry name" value="Winged helix' DNA-binding domain"/>
    <property type="match status" value="1"/>
</dbReference>
<protein>
    <recommendedName>
        <fullName evidence="4">HTH gntR-type domain-containing protein</fullName>
    </recommendedName>
</protein>
<dbReference type="OrthoDB" id="9815654at2"/>
<dbReference type="GO" id="GO:0003700">
    <property type="term" value="F:DNA-binding transcription factor activity"/>
    <property type="evidence" value="ECO:0007669"/>
    <property type="project" value="InterPro"/>
</dbReference>
<keyword evidence="2" id="KW-0238">DNA-binding</keyword>
<keyword evidence="6" id="KW-1185">Reference proteome</keyword>
<dbReference type="InterPro" id="IPR036390">
    <property type="entry name" value="WH_DNA-bd_sf"/>
</dbReference>
<dbReference type="SMART" id="SM00895">
    <property type="entry name" value="FCD"/>
    <property type="match status" value="1"/>
</dbReference>
<comment type="caution">
    <text evidence="5">The sequence shown here is derived from an EMBL/GenBank/DDBJ whole genome shotgun (WGS) entry which is preliminary data.</text>
</comment>
<dbReference type="Gene3D" id="1.10.10.10">
    <property type="entry name" value="Winged helix-like DNA-binding domain superfamily/Winged helix DNA-binding domain"/>
    <property type="match status" value="1"/>
</dbReference>